<dbReference type="SUPFAM" id="SSF64484">
    <property type="entry name" value="beta and beta-prime subunits of DNA dependent RNA-polymerase"/>
    <property type="match status" value="1"/>
</dbReference>
<evidence type="ECO:0000256" key="6">
    <source>
        <dbReference type="ARBA" id="ARBA00022695"/>
    </source>
</evidence>
<dbReference type="Gene3D" id="3.90.1800.10">
    <property type="entry name" value="RNA polymerase alpha subunit dimerisation domain"/>
    <property type="match status" value="1"/>
</dbReference>
<evidence type="ECO:0000256" key="8">
    <source>
        <dbReference type="ARBA" id="ARBA00022771"/>
    </source>
</evidence>
<name>A0A1G4J5W5_9SACH</name>
<dbReference type="InterPro" id="IPR007641">
    <property type="entry name" value="RNA_pol_Rpb2_7"/>
</dbReference>
<dbReference type="GO" id="GO:0008270">
    <property type="term" value="F:zinc ion binding"/>
    <property type="evidence" value="ECO:0007669"/>
    <property type="project" value="UniProtKB-KW"/>
</dbReference>
<dbReference type="GO" id="GO:0005634">
    <property type="term" value="C:nucleus"/>
    <property type="evidence" value="ECO:0007669"/>
    <property type="project" value="UniProtKB-SubCell"/>
</dbReference>
<feature type="domain" description="RNA polymerase Rpb2" evidence="20">
    <location>
        <begin position="455"/>
        <end position="518"/>
    </location>
</feature>
<dbReference type="InterPro" id="IPR007121">
    <property type="entry name" value="RNA_pol_bsu_CS"/>
</dbReference>
<comment type="function">
    <text evidence="13">DNA-dependent RNA polymerase catalyzes the transcription of DNA into RNA using the four ribonucleoside triphosphates as substrates. Second largest core component of RNA polymerase III which synthesizes small RNAs, such as 5S rRNA and tRNAs. Proposed to contribute to the polymerase catalytic activity and forms the polymerase active center together with the largest subunit. Pol III is composed of mobile elements and RPC2 is part of the core element with the central large cleft and probably a clamp element that moves to open and close the cleft.</text>
</comment>
<evidence type="ECO:0000259" key="20">
    <source>
        <dbReference type="Pfam" id="PF04565"/>
    </source>
</evidence>
<evidence type="ECO:0000259" key="22">
    <source>
        <dbReference type="Pfam" id="PF04567"/>
    </source>
</evidence>
<evidence type="ECO:0000256" key="9">
    <source>
        <dbReference type="ARBA" id="ARBA00022833"/>
    </source>
</evidence>
<dbReference type="Gene3D" id="3.90.1070.20">
    <property type="match status" value="1"/>
</dbReference>
<dbReference type="Pfam" id="PF04563">
    <property type="entry name" value="RNA_pol_Rpb2_1"/>
    <property type="match status" value="1"/>
</dbReference>
<dbReference type="Pfam" id="PF04566">
    <property type="entry name" value="RNA_pol_Rpb2_4"/>
    <property type="match status" value="1"/>
</dbReference>
<dbReference type="FunFam" id="3.90.1100.10:FF:000020">
    <property type="entry name" value="DNA-directed RNA polymerase subunit beta"/>
    <property type="match status" value="1"/>
</dbReference>
<dbReference type="InterPro" id="IPR015712">
    <property type="entry name" value="DNA-dir_RNA_pol_su2"/>
</dbReference>
<dbReference type="FunFam" id="2.40.270.10:FF:000006">
    <property type="entry name" value="DNA-directed RNA polymerase subunit beta"/>
    <property type="match status" value="1"/>
</dbReference>
<proteinExistence type="inferred from homology"/>
<feature type="domain" description="DNA-directed RNA polymerase subunit 2 hybrid-binding" evidence="16">
    <location>
        <begin position="682"/>
        <end position="1051"/>
    </location>
</feature>
<evidence type="ECO:0000259" key="18">
    <source>
        <dbReference type="Pfam" id="PF04561"/>
    </source>
</evidence>
<dbReference type="FunFam" id="3.90.1110.10:FF:000006">
    <property type="entry name" value="DNA-directed RNA polymerase subunit beta"/>
    <property type="match status" value="1"/>
</dbReference>
<evidence type="ECO:0000259" key="19">
    <source>
        <dbReference type="Pfam" id="PF04563"/>
    </source>
</evidence>
<comment type="similarity">
    <text evidence="2 14">Belongs to the RNA polymerase beta chain family.</text>
</comment>
<comment type="subcellular location">
    <subcellularLocation>
        <location evidence="1">Nucleus</location>
    </subcellularLocation>
</comment>
<dbReference type="GO" id="GO:0006352">
    <property type="term" value="P:DNA-templated transcription initiation"/>
    <property type="evidence" value="ECO:0007669"/>
    <property type="project" value="UniProtKB-ARBA"/>
</dbReference>
<evidence type="ECO:0000259" key="21">
    <source>
        <dbReference type="Pfam" id="PF04566"/>
    </source>
</evidence>
<dbReference type="CDD" id="cd00653">
    <property type="entry name" value="RNA_pol_B_RPB2"/>
    <property type="match status" value="1"/>
</dbReference>
<feature type="domain" description="RNA polymerase Rpb2" evidence="17">
    <location>
        <begin position="1053"/>
        <end position="1137"/>
    </location>
</feature>
<dbReference type="InterPro" id="IPR037033">
    <property type="entry name" value="DNA-dir_RNAP_su2_hyb_sf"/>
</dbReference>
<dbReference type="FunFam" id="2.40.270.10:FF:000011">
    <property type="entry name" value="DNA-directed RNA polymerase subunit beta"/>
    <property type="match status" value="1"/>
</dbReference>
<dbReference type="InterPro" id="IPR014724">
    <property type="entry name" value="RNA_pol_RPB2_OB-fold"/>
</dbReference>
<evidence type="ECO:0000256" key="5">
    <source>
        <dbReference type="ARBA" id="ARBA00022679"/>
    </source>
</evidence>
<dbReference type="NCBIfam" id="NF007175">
    <property type="entry name" value="PRK09606.1"/>
    <property type="match status" value="1"/>
</dbReference>
<organism evidence="23 24">
    <name type="scientific">Lachancea mirantina</name>
    <dbReference type="NCBI Taxonomy" id="1230905"/>
    <lineage>
        <taxon>Eukaryota</taxon>
        <taxon>Fungi</taxon>
        <taxon>Dikarya</taxon>
        <taxon>Ascomycota</taxon>
        <taxon>Saccharomycotina</taxon>
        <taxon>Saccharomycetes</taxon>
        <taxon>Saccharomycetales</taxon>
        <taxon>Saccharomycetaceae</taxon>
        <taxon>Lachancea</taxon>
    </lineage>
</organism>
<dbReference type="Pfam" id="PF00562">
    <property type="entry name" value="RNA_pol_Rpb2_6"/>
    <property type="match status" value="1"/>
</dbReference>
<keyword evidence="8" id="KW-0863">Zinc-finger</keyword>
<feature type="domain" description="RNA polymerase Rpb2" evidence="18">
    <location>
        <begin position="200"/>
        <end position="376"/>
    </location>
</feature>
<evidence type="ECO:0000256" key="4">
    <source>
        <dbReference type="ARBA" id="ARBA00022478"/>
    </source>
</evidence>
<dbReference type="EMBL" id="LT598466">
    <property type="protein sequence ID" value="SCU85105.1"/>
    <property type="molecule type" value="Genomic_DNA"/>
</dbReference>
<evidence type="ECO:0000313" key="23">
    <source>
        <dbReference type="EMBL" id="SCU85105.1"/>
    </source>
</evidence>
<evidence type="ECO:0000256" key="1">
    <source>
        <dbReference type="ARBA" id="ARBA00004123"/>
    </source>
</evidence>
<dbReference type="FunFam" id="3.90.1800.10:FF:000003">
    <property type="entry name" value="DNA-directed RNA polymerase subunit beta"/>
    <property type="match status" value="1"/>
</dbReference>
<dbReference type="Pfam" id="PF04560">
    <property type="entry name" value="RNA_pol_Rpb2_7"/>
    <property type="match status" value="1"/>
</dbReference>
<accession>A0A1G4J5W5</accession>
<keyword evidence="24" id="KW-1185">Reference proteome</keyword>
<dbReference type="STRING" id="1230905.A0A1G4J5W5"/>
<dbReference type="GO" id="GO:0003899">
    <property type="term" value="F:DNA-directed RNA polymerase activity"/>
    <property type="evidence" value="ECO:0007669"/>
    <property type="project" value="UniProtKB-EC"/>
</dbReference>
<dbReference type="Gene3D" id="2.40.50.150">
    <property type="match status" value="1"/>
</dbReference>
<dbReference type="Proteomes" id="UP000191024">
    <property type="component" value="Chromosome C"/>
</dbReference>
<dbReference type="PROSITE" id="PS01166">
    <property type="entry name" value="RNA_POL_BETA"/>
    <property type="match status" value="1"/>
</dbReference>
<dbReference type="GO" id="GO:0032549">
    <property type="term" value="F:ribonucleoside binding"/>
    <property type="evidence" value="ECO:0007669"/>
    <property type="project" value="InterPro"/>
</dbReference>
<dbReference type="Pfam" id="PF04565">
    <property type="entry name" value="RNA_pol_Rpb2_3"/>
    <property type="match status" value="1"/>
</dbReference>
<dbReference type="OrthoDB" id="10248617at2759"/>
<evidence type="ECO:0000256" key="11">
    <source>
        <dbReference type="ARBA" id="ARBA00023242"/>
    </source>
</evidence>
<keyword evidence="9" id="KW-0862">Zinc</keyword>
<dbReference type="Gene3D" id="3.90.1100.10">
    <property type="match status" value="1"/>
</dbReference>
<evidence type="ECO:0000256" key="2">
    <source>
        <dbReference type="ARBA" id="ARBA00006835"/>
    </source>
</evidence>
<reference evidence="24" key="1">
    <citation type="submission" date="2016-03" db="EMBL/GenBank/DDBJ databases">
        <authorList>
            <person name="Devillers H."/>
        </authorList>
    </citation>
    <scope>NUCLEOTIDE SEQUENCE [LARGE SCALE GENOMIC DNA]</scope>
</reference>
<dbReference type="InterPro" id="IPR007646">
    <property type="entry name" value="RNA_pol_Rpb2_4"/>
</dbReference>
<evidence type="ECO:0000256" key="7">
    <source>
        <dbReference type="ARBA" id="ARBA00022723"/>
    </source>
</evidence>
<comment type="subunit">
    <text evidence="3">Component of the RNA polymerase III (Pol III) complex consisting of 17 subunits.</text>
</comment>
<keyword evidence="10 15" id="KW-0804">Transcription</keyword>
<keyword evidence="6 15" id="KW-0548">Nucleotidyltransferase</keyword>
<sequence>MAKVATDFEFKHHEEDATFGELLKPVYRGKKLTDEINTAEDKWNLLPAFLKVKGLVKQHLDSFNYFVDTDLKKIIKANQLVLSDVDPEFYLKYVDIRVGHRSTSSTKDYIVPPHECRLRDMTYSAPIYVDIEYTRGRNIIMHRDVEIGRMPIMLRSNKCILNNADEKVMAKLNECPLDPGGYFIVNGTEKVILVQEQLSKNRIIVEADEKKAIVQASVTSSTHERKSKTYVITKNDRIYLKHNSIAEEVPIVIALKACGVVSDLEIMQLVCGNDSSYQDIFAVNFEEAARSKIYTQQQALEYIGSKVKTVRRQKLSILQEGIEAIATTVIAHLTVEALDFREKAMYVALMTRRVVMAMFDPKMVDDRDYVGNKRLELAGQLMSLLFEDLFKKFNNDFKANIDKVLKKPNRAMEYDALLSINVHSNNISSGLNRAISTGNWSLKRFKMERAGVTHVLSRLSYISALGMMTRISSQFEKSRKVSGPRALQPSQFGMLCTSDTPEGEACGLVKNLALMTHITTDDEEEPIKKLCYLLGVEDITVIDSYSLHLNYAVYLNGTIIGTIRFPTKFVTLFRHLRRTGKVSEFISIYTNSHQKAVHIATDGGRICRPLIVVTGGKSLVEAHHLKKLLEGELQFDDFLKLGLVEYLDVNEENDSFIALYEKDIDVNITHLEIEPFTVLGAVAGLIPYPHHNQSPRNTYQCAMGKQAIGAIAYNQFKRIDTLLYLMIYPQQPMVKTKTIELIDYDKLPAGQNATVAVMSYSGYDIEDALVLNKSSIDRGFGRCETRKKTTTILKRYPNHTQDIIGGMRVDENGEPIWQHKSLGPDGLGEVGMKVESGQIYINKSVPTNASDSVLTQTNAQYRETPVVYRAPEPSHIDQVMMSVSENDQALIKVLLRQNRRPELGDKFSSRHGQKGVCGIIVKQEDMPFNDDGVVPDIIMNPHGFPSRMTVGKMIELISGKAGVLNGTLEYGTCFGGSKLEEMSQILVDKGFNYSGKDMLYSGITGECLEAYIFFGPIYYQKLKHMVLDKMHARARGPRAVLTRQPTEGRSRDGGLRLGEMERDCVIAYGASQLLLERLMISSDAFEVDVCNKCGLMGYSGWCTSCKSAENIIKMTIPYAAKLLFQELLSMNIAPRLRLDDVFEQ</sequence>
<feature type="domain" description="RNA polymerase Rpb2" evidence="22">
    <location>
        <begin position="635"/>
        <end position="666"/>
    </location>
</feature>
<evidence type="ECO:0000256" key="13">
    <source>
        <dbReference type="ARBA" id="ARBA00053978"/>
    </source>
</evidence>
<dbReference type="GO" id="GO:0003677">
    <property type="term" value="F:DNA binding"/>
    <property type="evidence" value="ECO:0007669"/>
    <property type="project" value="InterPro"/>
</dbReference>
<evidence type="ECO:0000259" key="16">
    <source>
        <dbReference type="Pfam" id="PF00562"/>
    </source>
</evidence>
<evidence type="ECO:0000256" key="12">
    <source>
        <dbReference type="ARBA" id="ARBA00048552"/>
    </source>
</evidence>
<dbReference type="InterPro" id="IPR007644">
    <property type="entry name" value="RNA_pol_bsu_protrusion"/>
</dbReference>
<keyword evidence="7" id="KW-0479">Metal-binding</keyword>
<dbReference type="EC" id="2.7.7.6" evidence="15"/>
<keyword evidence="11" id="KW-0539">Nucleus</keyword>
<feature type="domain" description="RNA polymerase Rpb2" evidence="21">
    <location>
        <begin position="553"/>
        <end position="613"/>
    </location>
</feature>
<evidence type="ECO:0000256" key="14">
    <source>
        <dbReference type="RuleBase" id="RU000434"/>
    </source>
</evidence>
<keyword evidence="4 15" id="KW-0240">DNA-directed RNA polymerase</keyword>
<dbReference type="AlphaFoldDB" id="A0A1G4J5W5"/>
<dbReference type="InterPro" id="IPR007120">
    <property type="entry name" value="DNA-dir_RNAP_su2_dom"/>
</dbReference>
<feature type="domain" description="RNA polymerase beta subunit protrusion" evidence="19">
    <location>
        <begin position="54"/>
        <end position="428"/>
    </location>
</feature>
<dbReference type="GO" id="GO:0000428">
    <property type="term" value="C:DNA-directed RNA polymerase complex"/>
    <property type="evidence" value="ECO:0007669"/>
    <property type="project" value="UniProtKB-KW"/>
</dbReference>
<evidence type="ECO:0000256" key="10">
    <source>
        <dbReference type="ARBA" id="ARBA00023163"/>
    </source>
</evidence>
<dbReference type="Gene3D" id="3.90.1110.10">
    <property type="entry name" value="RNA polymerase Rpb2, domain 2"/>
    <property type="match status" value="1"/>
</dbReference>
<dbReference type="FunFam" id="3.90.1100.10:FF:000009">
    <property type="entry name" value="DNA-directed RNA polymerase subunit beta"/>
    <property type="match status" value="1"/>
</dbReference>
<dbReference type="Pfam" id="PF04561">
    <property type="entry name" value="RNA_pol_Rpb2_2"/>
    <property type="match status" value="1"/>
</dbReference>
<dbReference type="PANTHER" id="PTHR20856">
    <property type="entry name" value="DNA-DIRECTED RNA POLYMERASE I SUBUNIT 2"/>
    <property type="match status" value="1"/>
</dbReference>
<dbReference type="Gene3D" id="2.40.270.10">
    <property type="entry name" value="DNA-directed RNA polymerase, subunit 2, domain 6"/>
    <property type="match status" value="1"/>
</dbReference>
<evidence type="ECO:0000256" key="15">
    <source>
        <dbReference type="RuleBase" id="RU363031"/>
    </source>
</evidence>
<gene>
    <name evidence="23" type="ORF">LAMI_0C10154G</name>
</gene>
<dbReference type="InterPro" id="IPR007645">
    <property type="entry name" value="RNA_pol_Rpb2_3"/>
</dbReference>
<keyword evidence="5 15" id="KW-0808">Transferase</keyword>
<comment type="catalytic activity">
    <reaction evidence="12 15">
        <text>RNA(n) + a ribonucleoside 5'-triphosphate = RNA(n+1) + diphosphate</text>
        <dbReference type="Rhea" id="RHEA:21248"/>
        <dbReference type="Rhea" id="RHEA-COMP:14527"/>
        <dbReference type="Rhea" id="RHEA-COMP:17342"/>
        <dbReference type="ChEBI" id="CHEBI:33019"/>
        <dbReference type="ChEBI" id="CHEBI:61557"/>
        <dbReference type="ChEBI" id="CHEBI:140395"/>
        <dbReference type="EC" id="2.7.7.6"/>
    </reaction>
</comment>
<evidence type="ECO:0000313" key="24">
    <source>
        <dbReference type="Proteomes" id="UP000191024"/>
    </source>
</evidence>
<dbReference type="GO" id="GO:0006386">
    <property type="term" value="P:termination of RNA polymerase III transcription"/>
    <property type="evidence" value="ECO:0007669"/>
    <property type="project" value="UniProtKB-ARBA"/>
</dbReference>
<dbReference type="InterPro" id="IPR037034">
    <property type="entry name" value="RNA_pol_Rpb2_2_sf"/>
</dbReference>
<evidence type="ECO:0000259" key="17">
    <source>
        <dbReference type="Pfam" id="PF04560"/>
    </source>
</evidence>
<dbReference type="InterPro" id="IPR007642">
    <property type="entry name" value="RNA_pol_Rpb2_2"/>
</dbReference>
<dbReference type="Pfam" id="PF04567">
    <property type="entry name" value="RNA_pol_Rpb2_5"/>
    <property type="match status" value="1"/>
</dbReference>
<dbReference type="InterPro" id="IPR007647">
    <property type="entry name" value="RNA_pol_Rpb2_5"/>
</dbReference>
<evidence type="ECO:0000256" key="3">
    <source>
        <dbReference type="ARBA" id="ARBA00011206"/>
    </source>
</evidence>
<dbReference type="FunFam" id="3.90.1070.20:FF:000002">
    <property type="entry name" value="DNA-directed RNA polymerase subunit beta"/>
    <property type="match status" value="1"/>
</dbReference>
<protein>
    <recommendedName>
        <fullName evidence="15">DNA-directed RNA polymerase subunit beta</fullName>
        <ecNumber evidence="15">2.7.7.6</ecNumber>
    </recommendedName>
</protein>